<evidence type="ECO:0000313" key="6">
    <source>
        <dbReference type="Proteomes" id="UP000005104"/>
    </source>
</evidence>
<sequence>MMALEAMDNDLKQIHRASMLILEQTGMRFNHPKVVEILKENGVKVEGSTAFFTRTQLMEWVGKAPSQFKMYARNSKYDFEVGGDHVELLPGYGSPFICNADGKRRDALMSDYVKFLKLFHQSDHHKGNGGVLVQPTDISKSQIVAMLYAALMHSDKVLVSGSGSAEDVEKLMDMLAIVFGGKEALLEKPRCLTIVNTNSPLQLDTNMLDTMMVFNKYKQPIIIAACAMAGTTTPVTLASTVAITNAEVLAGIAVAQMINPGTPVIYGSQSTTSDMKTGSIACGSPEGALCYQYAARLAKAYGLPCRGGGTVSDAKALSVQAGYESMLTFLATYSAKMNIIIHSAGIMDSYNAMSYEKFIVDLEIIGMVKRYIAGLAVNEETLAVDLVQKVGVAGEFLSSEHTMKHCRKEPFLPDVSLRGSVTGDPGESLLNNVKHKENKMLESYCKPEMPADIKNKLTDYVLGCGFNEQLIKELQE</sequence>
<dbReference type="GO" id="GO:0015948">
    <property type="term" value="P:methanogenesis"/>
    <property type="evidence" value="ECO:0007669"/>
    <property type="project" value="UniProtKB-UniRule"/>
</dbReference>
<evidence type="ECO:0000313" key="5">
    <source>
        <dbReference type="EMBL" id="EHQ90549.1"/>
    </source>
</evidence>
<name>H5XWP1_9FIRM</name>
<evidence type="ECO:0000256" key="1">
    <source>
        <dbReference type="ARBA" id="ARBA00007137"/>
    </source>
</evidence>
<comment type="similarity">
    <text evidence="1 4">Belongs to the trimethylamine methyltransferase family.</text>
</comment>
<dbReference type="AlphaFoldDB" id="H5XWP1"/>
<dbReference type="PIRSF" id="PIRSF037567">
    <property type="entry name" value="MTTB_MeTrfase"/>
    <property type="match status" value="1"/>
</dbReference>
<keyword evidence="3 4" id="KW-0808">Transferase</keyword>
<keyword evidence="2 5" id="KW-0489">Methyltransferase</keyword>
<evidence type="ECO:0000256" key="3">
    <source>
        <dbReference type="ARBA" id="ARBA00022679"/>
    </source>
</evidence>
<dbReference type="EC" id="2.1.1.-" evidence="4"/>
<evidence type="ECO:0000256" key="4">
    <source>
        <dbReference type="PIRNR" id="PIRNR037567"/>
    </source>
</evidence>
<dbReference type="HOGENOM" id="CLU_033581_0_0_9"/>
<dbReference type="InterPro" id="IPR010426">
    <property type="entry name" value="MTTB_MeTrfase"/>
</dbReference>
<accession>H5XWP1</accession>
<keyword evidence="6" id="KW-1185">Reference proteome</keyword>
<proteinExistence type="inferred from homology"/>
<protein>
    <recommendedName>
        <fullName evidence="4">Methyltransferase</fullName>
        <ecNumber evidence="4">2.1.1.-</ecNumber>
    </recommendedName>
</protein>
<dbReference type="GO" id="GO:0032259">
    <property type="term" value="P:methylation"/>
    <property type="evidence" value="ECO:0007669"/>
    <property type="project" value="UniProtKB-KW"/>
</dbReference>
<dbReference type="Pfam" id="PF06253">
    <property type="entry name" value="MTTB"/>
    <property type="match status" value="1"/>
</dbReference>
<dbReference type="eggNOG" id="COG5598">
    <property type="taxonomic scope" value="Bacteria"/>
</dbReference>
<dbReference type="InterPro" id="IPR038601">
    <property type="entry name" value="MttB-like_sf"/>
</dbReference>
<dbReference type="Proteomes" id="UP000005104">
    <property type="component" value="Chromosome"/>
</dbReference>
<dbReference type="GO" id="GO:0008168">
    <property type="term" value="F:methyltransferase activity"/>
    <property type="evidence" value="ECO:0007669"/>
    <property type="project" value="UniProtKB-KW"/>
</dbReference>
<dbReference type="EMBL" id="CM001441">
    <property type="protein sequence ID" value="EHQ90549.1"/>
    <property type="molecule type" value="Genomic_DNA"/>
</dbReference>
<gene>
    <name evidence="5" type="ORF">DesyoDRAFT_3544</name>
</gene>
<dbReference type="Gene3D" id="3.20.20.480">
    <property type="entry name" value="Trimethylamine methyltransferase-like"/>
    <property type="match status" value="1"/>
</dbReference>
<evidence type="ECO:0000256" key="2">
    <source>
        <dbReference type="ARBA" id="ARBA00022603"/>
    </source>
</evidence>
<reference evidence="5 6" key="1">
    <citation type="submission" date="2011-11" db="EMBL/GenBank/DDBJ databases">
        <title>The Noncontiguous Finished genome of Desulfosporosinus youngiae DSM 17734.</title>
        <authorList>
            <consortium name="US DOE Joint Genome Institute (JGI-PGF)"/>
            <person name="Lucas S."/>
            <person name="Han J."/>
            <person name="Lapidus A."/>
            <person name="Cheng J.-F."/>
            <person name="Goodwin L."/>
            <person name="Pitluck S."/>
            <person name="Peters L."/>
            <person name="Ovchinnikova G."/>
            <person name="Lu M."/>
            <person name="Land M.L."/>
            <person name="Hauser L."/>
            <person name="Pester M."/>
            <person name="Spring S."/>
            <person name="Ollivier B."/>
            <person name="Rattei T."/>
            <person name="Klenk H.-P."/>
            <person name="Wagner M."/>
            <person name="Loy A."/>
            <person name="Woyke T.J."/>
        </authorList>
    </citation>
    <scope>NUCLEOTIDE SEQUENCE [LARGE SCALE GENOMIC DNA]</scope>
    <source>
        <strain evidence="5 6">DSM 17734</strain>
    </source>
</reference>
<dbReference type="STRING" id="768710.DesyoDRAFT_3544"/>
<organism evidence="5 6">
    <name type="scientific">Desulfosporosinus youngiae DSM 17734</name>
    <dbReference type="NCBI Taxonomy" id="768710"/>
    <lineage>
        <taxon>Bacteria</taxon>
        <taxon>Bacillati</taxon>
        <taxon>Bacillota</taxon>
        <taxon>Clostridia</taxon>
        <taxon>Eubacteriales</taxon>
        <taxon>Desulfitobacteriaceae</taxon>
        <taxon>Desulfosporosinus</taxon>
    </lineage>
</organism>
<dbReference type="OrthoDB" id="5418352at2"/>
<dbReference type="RefSeq" id="WP_007784992.1">
    <property type="nucleotide sequence ID" value="NZ_CM001441.1"/>
</dbReference>